<keyword evidence="2" id="KW-1185">Reference proteome</keyword>
<evidence type="ECO:0000313" key="1">
    <source>
        <dbReference type="EMBL" id="KAH7135769.1"/>
    </source>
</evidence>
<dbReference type="AlphaFoldDB" id="A0A9P9IZ57"/>
<accession>A0A9P9IZ57</accession>
<evidence type="ECO:0000313" key="2">
    <source>
        <dbReference type="Proteomes" id="UP000700596"/>
    </source>
</evidence>
<dbReference type="Proteomes" id="UP000700596">
    <property type="component" value="Unassembled WGS sequence"/>
</dbReference>
<protein>
    <submittedName>
        <fullName evidence="1">Uncharacterized protein</fullName>
    </submittedName>
</protein>
<name>A0A9P9IZ57_9PLEO</name>
<organism evidence="1 2">
    <name type="scientific">Dendryphion nanum</name>
    <dbReference type="NCBI Taxonomy" id="256645"/>
    <lineage>
        <taxon>Eukaryota</taxon>
        <taxon>Fungi</taxon>
        <taxon>Dikarya</taxon>
        <taxon>Ascomycota</taxon>
        <taxon>Pezizomycotina</taxon>
        <taxon>Dothideomycetes</taxon>
        <taxon>Pleosporomycetidae</taxon>
        <taxon>Pleosporales</taxon>
        <taxon>Torulaceae</taxon>
        <taxon>Dendryphion</taxon>
    </lineage>
</organism>
<sequence length="350" mass="40478">MESPSPPIRYEVPNFFLMTRRENPRPLHKPSTHQAVRSVTLQSPTKTTICSTHHPIIRNQPLSPLTLPIRPKPQPRQLRTNPIHDEFRGLPNELLLQILRNFLIFPNSRRLDKSTHDIFSAMRLYPLIRVRNRKLALLAMQVYYDNVFEMRDLDIYLRRCPDPRNVRKMKSWTKQEFPSWRMGAMIRTLEIHDCYIYKGGLGIPPGAEEAEEKRRLIEPSCKDSGILTSWHARLPNLENLKIHVSIDSTCPRGDGAQNSEDWFQCLEEVLKGFEIKLRAKNIVIEVFTGCEQKIEYATQKASGCIQPSVHGVTPVCYVSSGIDVPMLPYYSHLRCDCARRTEKALLGLFH</sequence>
<proteinExistence type="predicted"/>
<comment type="caution">
    <text evidence="1">The sequence shown here is derived from an EMBL/GenBank/DDBJ whole genome shotgun (WGS) entry which is preliminary data.</text>
</comment>
<dbReference type="EMBL" id="JAGMWT010000002">
    <property type="protein sequence ID" value="KAH7135769.1"/>
    <property type="molecule type" value="Genomic_DNA"/>
</dbReference>
<gene>
    <name evidence="1" type="ORF">B0J11DRAFT_576333</name>
</gene>
<reference evidence="1" key="1">
    <citation type="journal article" date="2021" name="Nat. Commun.">
        <title>Genetic determinants of endophytism in the Arabidopsis root mycobiome.</title>
        <authorList>
            <person name="Mesny F."/>
            <person name="Miyauchi S."/>
            <person name="Thiergart T."/>
            <person name="Pickel B."/>
            <person name="Atanasova L."/>
            <person name="Karlsson M."/>
            <person name="Huettel B."/>
            <person name="Barry K.W."/>
            <person name="Haridas S."/>
            <person name="Chen C."/>
            <person name="Bauer D."/>
            <person name="Andreopoulos W."/>
            <person name="Pangilinan J."/>
            <person name="LaButti K."/>
            <person name="Riley R."/>
            <person name="Lipzen A."/>
            <person name="Clum A."/>
            <person name="Drula E."/>
            <person name="Henrissat B."/>
            <person name="Kohler A."/>
            <person name="Grigoriev I.V."/>
            <person name="Martin F.M."/>
            <person name="Hacquard S."/>
        </authorList>
    </citation>
    <scope>NUCLEOTIDE SEQUENCE</scope>
    <source>
        <strain evidence="1">MPI-CAGE-CH-0243</strain>
    </source>
</reference>
<dbReference type="OrthoDB" id="3801236at2759"/>